<reference evidence="9 10" key="1">
    <citation type="submission" date="2022-09" db="EMBL/GenBank/DDBJ databases">
        <authorList>
            <person name="Han X.L."/>
            <person name="Wang Q."/>
            <person name="Lu T."/>
        </authorList>
    </citation>
    <scope>NUCLEOTIDE SEQUENCE [LARGE SCALE GENOMIC DNA]</scope>
    <source>
        <strain evidence="9 10">WQ 127069</strain>
    </source>
</reference>
<feature type="transmembrane region" description="Helical" evidence="8">
    <location>
        <begin position="219"/>
        <end position="242"/>
    </location>
</feature>
<dbReference type="RefSeq" id="WP_262684623.1">
    <property type="nucleotide sequence ID" value="NZ_JAOQIO010000044.1"/>
</dbReference>
<gene>
    <name evidence="9" type="ORF">OB236_14480</name>
</gene>
<evidence type="ECO:0000256" key="2">
    <source>
        <dbReference type="ARBA" id="ARBA00007998"/>
    </source>
</evidence>
<sequence>MEKQETISPIQTVLLFLAGMTGSSIVLIPGPLTGAARNGAWLSLLFAFLVGMILLACILYLHHCYPGLSLIEYSRQAIGSGLSLLFAVPFILTLFWQESAIVMEIGDFFKSTMMKNTPTSFINAMFFITIGLTARAGIEVMARMFVVLLFIMFGFIFVVWVLVAPYYHFEYVLPIMPDGIKPILHGAYISLGFPYVEIVIYSMLLPSTRPQASQKLGKYMFGALAINGVTLIISILVSIMVFGPVAGDLKYSLYQLARLIFIEEIIERIESVIGISLIAGSFMKASIVLFILAKAMSQVFRITNYRLLILPIALIALLLSVTMYSNGAAFNEDGYTVWPLTDSLVYALPTLLIVIVTLLKKTKTGRHPT</sequence>
<keyword evidence="4" id="KW-0309">Germination</keyword>
<organism evidence="9 10">
    <name type="scientific">Paenibacillus baimaensis</name>
    <dbReference type="NCBI Taxonomy" id="2982185"/>
    <lineage>
        <taxon>Bacteria</taxon>
        <taxon>Bacillati</taxon>
        <taxon>Bacillota</taxon>
        <taxon>Bacilli</taxon>
        <taxon>Bacillales</taxon>
        <taxon>Paenibacillaceae</taxon>
        <taxon>Paenibacillus</taxon>
    </lineage>
</organism>
<feature type="transmembrane region" description="Helical" evidence="8">
    <location>
        <begin position="117"/>
        <end position="138"/>
    </location>
</feature>
<feature type="transmembrane region" description="Helical" evidence="8">
    <location>
        <begin position="145"/>
        <end position="167"/>
    </location>
</feature>
<comment type="subcellular location">
    <subcellularLocation>
        <location evidence="1">Membrane</location>
        <topology evidence="1">Multi-pass membrane protein</topology>
    </subcellularLocation>
</comment>
<feature type="transmembrane region" description="Helical" evidence="8">
    <location>
        <begin position="12"/>
        <end position="32"/>
    </location>
</feature>
<comment type="similarity">
    <text evidence="2">Belongs to the amino acid-polyamine-organocation (APC) superfamily. Spore germination protein (SGP) (TC 2.A.3.9) family.</text>
</comment>
<evidence type="ECO:0000313" key="10">
    <source>
        <dbReference type="Proteomes" id="UP001652445"/>
    </source>
</evidence>
<accession>A0ABT2UFA1</accession>
<dbReference type="PANTHER" id="PTHR34975:SF2">
    <property type="entry name" value="SPORE GERMINATION PROTEIN A2"/>
    <property type="match status" value="1"/>
</dbReference>
<proteinExistence type="inferred from homology"/>
<protein>
    <submittedName>
        <fullName evidence="9">Spore germination protein</fullName>
    </submittedName>
</protein>
<keyword evidence="6 8" id="KW-1133">Transmembrane helix</keyword>
<evidence type="ECO:0000256" key="6">
    <source>
        <dbReference type="ARBA" id="ARBA00022989"/>
    </source>
</evidence>
<keyword evidence="3" id="KW-0813">Transport</keyword>
<evidence type="ECO:0000256" key="3">
    <source>
        <dbReference type="ARBA" id="ARBA00022448"/>
    </source>
</evidence>
<comment type="caution">
    <text evidence="9">The sequence shown here is derived from an EMBL/GenBank/DDBJ whole genome shotgun (WGS) entry which is preliminary data.</text>
</comment>
<dbReference type="Proteomes" id="UP001652445">
    <property type="component" value="Unassembled WGS sequence"/>
</dbReference>
<evidence type="ECO:0000256" key="5">
    <source>
        <dbReference type="ARBA" id="ARBA00022692"/>
    </source>
</evidence>
<keyword evidence="5 8" id="KW-0812">Transmembrane</keyword>
<name>A0ABT2UFA1_9BACL</name>
<keyword evidence="10" id="KW-1185">Reference proteome</keyword>
<evidence type="ECO:0000313" key="9">
    <source>
        <dbReference type="EMBL" id="MCU6793319.1"/>
    </source>
</evidence>
<feature type="transmembrane region" description="Helical" evidence="8">
    <location>
        <begin position="187"/>
        <end position="207"/>
    </location>
</feature>
<evidence type="ECO:0000256" key="7">
    <source>
        <dbReference type="ARBA" id="ARBA00023136"/>
    </source>
</evidence>
<feature type="transmembrane region" description="Helical" evidence="8">
    <location>
        <begin position="337"/>
        <end position="359"/>
    </location>
</feature>
<dbReference type="NCBIfam" id="TIGR00912">
    <property type="entry name" value="2A0309"/>
    <property type="match status" value="1"/>
</dbReference>
<dbReference type="PANTHER" id="PTHR34975">
    <property type="entry name" value="SPORE GERMINATION PROTEIN A2"/>
    <property type="match status" value="1"/>
</dbReference>
<dbReference type="EMBL" id="JAOQIO010000044">
    <property type="protein sequence ID" value="MCU6793319.1"/>
    <property type="molecule type" value="Genomic_DNA"/>
</dbReference>
<feature type="transmembrane region" description="Helical" evidence="8">
    <location>
        <begin position="77"/>
        <end position="97"/>
    </location>
</feature>
<evidence type="ECO:0000256" key="4">
    <source>
        <dbReference type="ARBA" id="ARBA00022544"/>
    </source>
</evidence>
<feature type="transmembrane region" description="Helical" evidence="8">
    <location>
        <begin position="272"/>
        <end position="293"/>
    </location>
</feature>
<evidence type="ECO:0000256" key="1">
    <source>
        <dbReference type="ARBA" id="ARBA00004141"/>
    </source>
</evidence>
<dbReference type="Gene3D" id="1.20.1740.10">
    <property type="entry name" value="Amino acid/polyamine transporter I"/>
    <property type="match status" value="1"/>
</dbReference>
<dbReference type="InterPro" id="IPR004761">
    <property type="entry name" value="Spore_GerAB"/>
</dbReference>
<dbReference type="Pfam" id="PF03845">
    <property type="entry name" value="Spore_permease"/>
    <property type="match status" value="1"/>
</dbReference>
<keyword evidence="7 8" id="KW-0472">Membrane</keyword>
<feature type="transmembrane region" description="Helical" evidence="8">
    <location>
        <begin position="305"/>
        <end position="325"/>
    </location>
</feature>
<evidence type="ECO:0000256" key="8">
    <source>
        <dbReference type="SAM" id="Phobius"/>
    </source>
</evidence>
<feature type="transmembrane region" description="Helical" evidence="8">
    <location>
        <begin position="44"/>
        <end position="65"/>
    </location>
</feature>